<feature type="region of interest" description="Disordered" evidence="5">
    <location>
        <begin position="1"/>
        <end position="55"/>
    </location>
</feature>
<evidence type="ECO:0000259" key="6">
    <source>
        <dbReference type="PROSITE" id="PS50089"/>
    </source>
</evidence>
<reference evidence="7" key="1">
    <citation type="submission" date="2021-01" db="EMBL/GenBank/DDBJ databases">
        <authorList>
            <person name="Corre E."/>
            <person name="Pelletier E."/>
            <person name="Niang G."/>
            <person name="Scheremetjew M."/>
            <person name="Finn R."/>
            <person name="Kale V."/>
            <person name="Holt S."/>
            <person name="Cochrane G."/>
            <person name="Meng A."/>
            <person name="Brown T."/>
            <person name="Cohen L."/>
        </authorList>
    </citation>
    <scope>NUCLEOTIDE SEQUENCE</scope>
    <source>
        <strain evidence="7">CCMP3328</strain>
    </source>
</reference>
<feature type="domain" description="RING-type" evidence="6">
    <location>
        <begin position="72"/>
        <end position="109"/>
    </location>
</feature>
<dbReference type="InterPro" id="IPR017907">
    <property type="entry name" value="Znf_RING_CS"/>
</dbReference>
<dbReference type="GO" id="GO:0008270">
    <property type="term" value="F:zinc ion binding"/>
    <property type="evidence" value="ECO:0007669"/>
    <property type="project" value="UniProtKB-KW"/>
</dbReference>
<gene>
    <name evidence="7" type="ORF">CAUS1442_LOCUS12618</name>
</gene>
<evidence type="ECO:0000256" key="3">
    <source>
        <dbReference type="ARBA" id="ARBA00022833"/>
    </source>
</evidence>
<dbReference type="AlphaFoldDB" id="A0A7R9ZQJ2"/>
<dbReference type="Gene3D" id="3.30.40.10">
    <property type="entry name" value="Zinc/RING finger domain, C3HC4 (zinc finger)"/>
    <property type="match status" value="1"/>
</dbReference>
<feature type="compositionally biased region" description="Polar residues" evidence="5">
    <location>
        <begin position="1"/>
        <end position="37"/>
    </location>
</feature>
<accession>A0A7R9ZQJ2</accession>
<dbReference type="Pfam" id="PF13923">
    <property type="entry name" value="zf-C3HC4_2"/>
    <property type="match status" value="1"/>
</dbReference>
<evidence type="ECO:0000256" key="1">
    <source>
        <dbReference type="ARBA" id="ARBA00022723"/>
    </source>
</evidence>
<evidence type="ECO:0000256" key="5">
    <source>
        <dbReference type="SAM" id="MobiDB-lite"/>
    </source>
</evidence>
<evidence type="ECO:0000256" key="2">
    <source>
        <dbReference type="ARBA" id="ARBA00022771"/>
    </source>
</evidence>
<organism evidence="7">
    <name type="scientific">Craspedostauros australis</name>
    <dbReference type="NCBI Taxonomy" id="1486917"/>
    <lineage>
        <taxon>Eukaryota</taxon>
        <taxon>Sar</taxon>
        <taxon>Stramenopiles</taxon>
        <taxon>Ochrophyta</taxon>
        <taxon>Bacillariophyta</taxon>
        <taxon>Bacillariophyceae</taxon>
        <taxon>Bacillariophycidae</taxon>
        <taxon>Naviculales</taxon>
        <taxon>Naviculaceae</taxon>
        <taxon>Craspedostauros</taxon>
    </lineage>
</organism>
<proteinExistence type="predicted"/>
<evidence type="ECO:0000313" key="7">
    <source>
        <dbReference type="EMBL" id="CAD8340484.1"/>
    </source>
</evidence>
<name>A0A7R9ZQJ2_9STRA</name>
<dbReference type="PROSITE" id="PS50089">
    <property type="entry name" value="ZF_RING_2"/>
    <property type="match status" value="1"/>
</dbReference>
<dbReference type="InterPro" id="IPR013083">
    <property type="entry name" value="Znf_RING/FYVE/PHD"/>
</dbReference>
<keyword evidence="2 4" id="KW-0863">Zinc-finger</keyword>
<protein>
    <recommendedName>
        <fullName evidence="6">RING-type domain-containing protein</fullName>
    </recommendedName>
</protein>
<keyword evidence="3" id="KW-0862">Zinc</keyword>
<evidence type="ECO:0000256" key="4">
    <source>
        <dbReference type="PROSITE-ProRule" id="PRU00175"/>
    </source>
</evidence>
<sequence length="165" mass="17859">MKRATTSINFAQNIPKHSTISEPTNATNATSADMNASENEDGGDGPSIIPSGAKATNGMRQSLSQLQQLLTCPLCKKMFKKPTTLSSCAHSFCVECIDDHCRDAWVCPVEGCGMPMSVVGGHKGSYRKINPQLLQICSSFEQICHALGQSPDSWWKPDNMVPATR</sequence>
<dbReference type="PROSITE" id="PS00518">
    <property type="entry name" value="ZF_RING_1"/>
    <property type="match status" value="1"/>
</dbReference>
<dbReference type="EMBL" id="HBEF01020450">
    <property type="protein sequence ID" value="CAD8340484.1"/>
    <property type="molecule type" value="Transcribed_RNA"/>
</dbReference>
<dbReference type="InterPro" id="IPR001841">
    <property type="entry name" value="Znf_RING"/>
</dbReference>
<keyword evidence="1" id="KW-0479">Metal-binding</keyword>
<dbReference type="SUPFAM" id="SSF57850">
    <property type="entry name" value="RING/U-box"/>
    <property type="match status" value="1"/>
</dbReference>